<keyword evidence="6" id="KW-1185">Reference proteome</keyword>
<evidence type="ECO:0000256" key="1">
    <source>
        <dbReference type="ARBA" id="ARBA00010923"/>
    </source>
</evidence>
<name>A0ABZ0DGC6_9XANT</name>
<dbReference type="Gene3D" id="1.10.287.1120">
    <property type="entry name" value="Bipartite methylase S protein"/>
    <property type="match status" value="1"/>
</dbReference>
<evidence type="ECO:0000256" key="2">
    <source>
        <dbReference type="ARBA" id="ARBA00022747"/>
    </source>
</evidence>
<proteinExistence type="inferred from homology"/>
<dbReference type="RefSeq" id="WP_316691361.1">
    <property type="nucleotide sequence ID" value="NZ_CP103837.1"/>
</dbReference>
<reference evidence="5 6" key="1">
    <citation type="submission" date="2022-08" db="EMBL/GenBank/DDBJ databases">
        <title>Whole genome sequencing-based tracing of a 2022 introduction and outbreak of Xanthomonas hortorum pv. pelargonii.</title>
        <authorList>
            <person name="Iruegas-Bocardo F."/>
            <person name="Weisberg A.K."/>
            <person name="Riutta E.R."/>
            <person name="Kilday K."/>
            <person name="Bonkowski J.C."/>
            <person name="Creswell T."/>
            <person name="Daughtrey M.L."/>
            <person name="Rane K."/>
            <person name="Grunwald N.J."/>
            <person name="Chang J.H."/>
            <person name="Putnam M.L."/>
        </authorList>
    </citation>
    <scope>NUCLEOTIDE SEQUENCE [LARGE SCALE GENOMIC DNA]</scope>
    <source>
        <strain evidence="5 6">22-325</strain>
    </source>
</reference>
<evidence type="ECO:0000259" key="4">
    <source>
        <dbReference type="Pfam" id="PF01420"/>
    </source>
</evidence>
<sequence>MSEIEVREPDNRYQRFLQDLPHDWQQLRVRQLGKVVGGGTPSRNVMSFWRGAIPWATPSEVSSGIPMLLWDTNEHISVSALSSSGANLLPPGSLMVTTRATLGARAINAVPMATNQGFKSIVFDTADDSRFYLHAFDKVKPEISRRASGTTFLEISGAEFCEIRLPSPPHAEKRKIAEVLDTLDTAIHETEALIAKLKAVKQGLLHDLLTRGIDANGELRPPQAEAPHLYKSSPLGWIPFEWSVRRLGACASIAGGVTLGRDLAGPNSVELPYLRVANVQDGYFDLASVKQVRVLTDEIERYKLMDGDVLMNEGGDYDKLGRGAVWRSQIEPCLHQNHVFRVRCDPSCLDADFLAFYTASSGGKRFFLLSSKQSTNLASINLTQLKAFPIPCPELDEQQKIVAAVRSSERQAESEDLQLSSLRELKSGLMDDLLTGRVRVTPLLDAATA</sequence>
<keyword evidence="5" id="KW-0540">Nuclease</keyword>
<dbReference type="PANTHER" id="PTHR30408">
    <property type="entry name" value="TYPE-1 RESTRICTION ENZYME ECOKI SPECIFICITY PROTEIN"/>
    <property type="match status" value="1"/>
</dbReference>
<comment type="similarity">
    <text evidence="1">Belongs to the type-I restriction system S methylase family.</text>
</comment>
<dbReference type="GeneID" id="95583495"/>
<keyword evidence="3" id="KW-0238">DNA-binding</keyword>
<dbReference type="GO" id="GO:0004519">
    <property type="term" value="F:endonuclease activity"/>
    <property type="evidence" value="ECO:0007669"/>
    <property type="project" value="UniProtKB-KW"/>
</dbReference>
<keyword evidence="5" id="KW-0378">Hydrolase</keyword>
<dbReference type="InterPro" id="IPR052021">
    <property type="entry name" value="Type-I_RS_S_subunit"/>
</dbReference>
<dbReference type="Proteomes" id="UP001304534">
    <property type="component" value="Chromosome"/>
</dbReference>
<dbReference type="Gene3D" id="3.90.220.20">
    <property type="entry name" value="DNA methylase specificity domains"/>
    <property type="match status" value="2"/>
</dbReference>
<dbReference type="EMBL" id="CP103840">
    <property type="protein sequence ID" value="WOB27573.1"/>
    <property type="molecule type" value="Genomic_DNA"/>
</dbReference>
<dbReference type="CDD" id="cd17253">
    <property type="entry name" value="RMtype1_S_Eco933I-TRD2-CR2_like"/>
    <property type="match status" value="1"/>
</dbReference>
<keyword evidence="5" id="KW-0255">Endonuclease</keyword>
<dbReference type="InterPro" id="IPR044946">
    <property type="entry name" value="Restrct_endonuc_typeI_TRD_sf"/>
</dbReference>
<feature type="domain" description="Type I restriction modification DNA specificity" evidence="4">
    <location>
        <begin position="241"/>
        <end position="410"/>
    </location>
</feature>
<organism evidence="5 6">
    <name type="scientific">Xanthomonas dyei</name>
    <dbReference type="NCBI Taxonomy" id="743699"/>
    <lineage>
        <taxon>Bacteria</taxon>
        <taxon>Pseudomonadati</taxon>
        <taxon>Pseudomonadota</taxon>
        <taxon>Gammaproteobacteria</taxon>
        <taxon>Lysobacterales</taxon>
        <taxon>Lysobacteraceae</taxon>
        <taxon>Xanthomonas</taxon>
    </lineage>
</organism>
<dbReference type="EC" id="3.1.21.-" evidence="5"/>
<dbReference type="InterPro" id="IPR000055">
    <property type="entry name" value="Restrct_endonuc_typeI_TRD"/>
</dbReference>
<dbReference type="PANTHER" id="PTHR30408:SF12">
    <property type="entry name" value="TYPE I RESTRICTION ENZYME MJAVIII SPECIFICITY SUBUNIT"/>
    <property type="match status" value="1"/>
</dbReference>
<dbReference type="CDD" id="cd17273">
    <property type="entry name" value="RMtype1_S_EcoJA69PI-TRD1-CR1_like"/>
    <property type="match status" value="1"/>
</dbReference>
<dbReference type="SUPFAM" id="SSF116734">
    <property type="entry name" value="DNA methylase specificity domain"/>
    <property type="match status" value="2"/>
</dbReference>
<protein>
    <submittedName>
        <fullName evidence="5">Restriction endonuclease subunit S</fullName>
        <ecNumber evidence="5">3.1.21.-</ecNumber>
    </submittedName>
</protein>
<dbReference type="Pfam" id="PF01420">
    <property type="entry name" value="Methylase_S"/>
    <property type="match status" value="2"/>
</dbReference>
<gene>
    <name evidence="5" type="ORF">NYR99_06445</name>
</gene>
<accession>A0ABZ0DGC6</accession>
<evidence type="ECO:0000313" key="6">
    <source>
        <dbReference type="Proteomes" id="UP001304534"/>
    </source>
</evidence>
<feature type="domain" description="Type I restriction modification DNA specificity" evidence="4">
    <location>
        <begin position="21"/>
        <end position="198"/>
    </location>
</feature>
<evidence type="ECO:0000313" key="5">
    <source>
        <dbReference type="EMBL" id="WOB27573.1"/>
    </source>
</evidence>
<keyword evidence="2" id="KW-0680">Restriction system</keyword>
<dbReference type="GO" id="GO:0016787">
    <property type="term" value="F:hydrolase activity"/>
    <property type="evidence" value="ECO:0007669"/>
    <property type="project" value="UniProtKB-KW"/>
</dbReference>
<evidence type="ECO:0000256" key="3">
    <source>
        <dbReference type="ARBA" id="ARBA00023125"/>
    </source>
</evidence>